<keyword evidence="2" id="KW-0472">Membrane</keyword>
<dbReference type="EMBL" id="MNCJ02000331">
    <property type="protein sequence ID" value="KAF5760360.1"/>
    <property type="molecule type" value="Genomic_DNA"/>
</dbReference>
<evidence type="ECO:0000313" key="3">
    <source>
        <dbReference type="EMBL" id="KAF5760360.1"/>
    </source>
</evidence>
<keyword evidence="2" id="KW-1133">Transmembrane helix</keyword>
<reference evidence="3" key="1">
    <citation type="journal article" date="2017" name="Nature">
        <title>The sunflower genome provides insights into oil metabolism, flowering and Asterid evolution.</title>
        <authorList>
            <person name="Badouin H."/>
            <person name="Gouzy J."/>
            <person name="Grassa C.J."/>
            <person name="Murat F."/>
            <person name="Staton S.E."/>
            <person name="Cottret L."/>
            <person name="Lelandais-Briere C."/>
            <person name="Owens G.L."/>
            <person name="Carrere S."/>
            <person name="Mayjonade B."/>
            <person name="Legrand L."/>
            <person name="Gill N."/>
            <person name="Kane N.C."/>
            <person name="Bowers J.E."/>
            <person name="Hubner S."/>
            <person name="Bellec A."/>
            <person name="Berard A."/>
            <person name="Berges H."/>
            <person name="Blanchet N."/>
            <person name="Boniface M.C."/>
            <person name="Brunel D."/>
            <person name="Catrice O."/>
            <person name="Chaidir N."/>
            <person name="Claudel C."/>
            <person name="Donnadieu C."/>
            <person name="Faraut T."/>
            <person name="Fievet G."/>
            <person name="Helmstetter N."/>
            <person name="King M."/>
            <person name="Knapp S.J."/>
            <person name="Lai Z."/>
            <person name="Le Paslier M.C."/>
            <person name="Lippi Y."/>
            <person name="Lorenzon L."/>
            <person name="Mandel J.R."/>
            <person name="Marage G."/>
            <person name="Marchand G."/>
            <person name="Marquand E."/>
            <person name="Bret-Mestries E."/>
            <person name="Morien E."/>
            <person name="Nambeesan S."/>
            <person name="Nguyen T."/>
            <person name="Pegot-Espagnet P."/>
            <person name="Pouilly N."/>
            <person name="Raftis F."/>
            <person name="Sallet E."/>
            <person name="Schiex T."/>
            <person name="Thomas J."/>
            <person name="Vandecasteele C."/>
            <person name="Vares D."/>
            <person name="Vear F."/>
            <person name="Vautrin S."/>
            <person name="Crespi M."/>
            <person name="Mangin B."/>
            <person name="Burke J.M."/>
            <person name="Salse J."/>
            <person name="Munos S."/>
            <person name="Vincourt P."/>
            <person name="Rieseberg L.H."/>
            <person name="Langlade N.B."/>
        </authorList>
    </citation>
    <scope>NUCLEOTIDE SEQUENCE</scope>
    <source>
        <tissue evidence="3">Leaves</tissue>
    </source>
</reference>
<proteinExistence type="predicted"/>
<evidence type="ECO:0000313" key="4">
    <source>
        <dbReference type="Proteomes" id="UP000215914"/>
    </source>
</evidence>
<protein>
    <submittedName>
        <fullName evidence="3">Uncharacterized protein</fullName>
    </submittedName>
</protein>
<dbReference type="Gramene" id="mRNA:HanXRQr2_Chr16g0752601">
    <property type="protein sequence ID" value="CDS:HanXRQr2_Chr16g0752601.1"/>
    <property type="gene ID" value="HanXRQr2_Chr16g0752601"/>
</dbReference>
<accession>A0A9K3GYE0</accession>
<evidence type="ECO:0000256" key="2">
    <source>
        <dbReference type="SAM" id="Phobius"/>
    </source>
</evidence>
<feature type="region of interest" description="Disordered" evidence="1">
    <location>
        <begin position="34"/>
        <end position="56"/>
    </location>
</feature>
<reference evidence="3" key="2">
    <citation type="submission" date="2020-06" db="EMBL/GenBank/DDBJ databases">
        <title>Helianthus annuus Genome sequencing and assembly Release 2.</title>
        <authorList>
            <person name="Gouzy J."/>
            <person name="Langlade N."/>
            <person name="Munos S."/>
        </authorList>
    </citation>
    <scope>NUCLEOTIDE SEQUENCE</scope>
    <source>
        <tissue evidence="3">Leaves</tissue>
    </source>
</reference>
<dbReference type="Proteomes" id="UP000215914">
    <property type="component" value="Unassembled WGS sequence"/>
</dbReference>
<name>A0A9K3GYE0_HELAN</name>
<feature type="compositionally biased region" description="Polar residues" evidence="1">
    <location>
        <begin position="46"/>
        <end position="56"/>
    </location>
</feature>
<dbReference type="AlphaFoldDB" id="A0A9K3GYE0"/>
<organism evidence="3 4">
    <name type="scientific">Helianthus annuus</name>
    <name type="common">Common sunflower</name>
    <dbReference type="NCBI Taxonomy" id="4232"/>
    <lineage>
        <taxon>Eukaryota</taxon>
        <taxon>Viridiplantae</taxon>
        <taxon>Streptophyta</taxon>
        <taxon>Embryophyta</taxon>
        <taxon>Tracheophyta</taxon>
        <taxon>Spermatophyta</taxon>
        <taxon>Magnoliopsida</taxon>
        <taxon>eudicotyledons</taxon>
        <taxon>Gunneridae</taxon>
        <taxon>Pentapetalae</taxon>
        <taxon>asterids</taxon>
        <taxon>campanulids</taxon>
        <taxon>Asterales</taxon>
        <taxon>Asteraceae</taxon>
        <taxon>Asteroideae</taxon>
        <taxon>Heliantheae alliance</taxon>
        <taxon>Heliantheae</taxon>
        <taxon>Helianthus</taxon>
    </lineage>
</organism>
<feature type="transmembrane region" description="Helical" evidence="2">
    <location>
        <begin position="6"/>
        <end position="28"/>
    </location>
</feature>
<comment type="caution">
    <text evidence="3">The sequence shown here is derived from an EMBL/GenBank/DDBJ whole genome shotgun (WGS) entry which is preliminary data.</text>
</comment>
<keyword evidence="2" id="KW-0812">Transmembrane</keyword>
<keyword evidence="4" id="KW-1185">Reference proteome</keyword>
<evidence type="ECO:0000256" key="1">
    <source>
        <dbReference type="SAM" id="MobiDB-lite"/>
    </source>
</evidence>
<gene>
    <name evidence="3" type="ORF">HanXRQr2_Chr16g0752601</name>
</gene>
<sequence>MLFHSVSSSLLLCGGLFCDITLNGFYYIKEKNKKRNKKNGTKTINHASSRIGTRVS</sequence>